<accession>A0ABT5DL94</accession>
<keyword evidence="3" id="KW-1185">Reference proteome</keyword>
<evidence type="ECO:0000313" key="2">
    <source>
        <dbReference type="EMBL" id="MDC0713523.1"/>
    </source>
</evidence>
<protein>
    <recommendedName>
        <fullName evidence="4">Dickkopf N-terminal cysteine-rich domain-containing protein</fullName>
    </recommendedName>
</protein>
<evidence type="ECO:0000256" key="1">
    <source>
        <dbReference type="SAM" id="SignalP"/>
    </source>
</evidence>
<sequence length="66" mass="6842">MSRLLLVPLALCVLWSASVARAECYADSECGGGKCRSVKCTTAGGECYSNSECPGGSCRSGQCTTR</sequence>
<dbReference type="RefSeq" id="WP_272143840.1">
    <property type="nucleotide sequence ID" value="NZ_JAQNDM010000002.1"/>
</dbReference>
<organism evidence="2 3">
    <name type="scientific">Stigmatella ashevillensis</name>
    <dbReference type="NCBI Taxonomy" id="2995309"/>
    <lineage>
        <taxon>Bacteria</taxon>
        <taxon>Pseudomonadati</taxon>
        <taxon>Myxococcota</taxon>
        <taxon>Myxococcia</taxon>
        <taxon>Myxococcales</taxon>
        <taxon>Cystobacterineae</taxon>
        <taxon>Archangiaceae</taxon>
        <taxon>Stigmatella</taxon>
    </lineage>
</organism>
<keyword evidence="1" id="KW-0732">Signal</keyword>
<evidence type="ECO:0000313" key="3">
    <source>
        <dbReference type="Proteomes" id="UP001221838"/>
    </source>
</evidence>
<dbReference type="EMBL" id="JAQNDM010000002">
    <property type="protein sequence ID" value="MDC0713523.1"/>
    <property type="molecule type" value="Genomic_DNA"/>
</dbReference>
<feature type="chain" id="PRO_5046311942" description="Dickkopf N-terminal cysteine-rich domain-containing protein" evidence="1">
    <location>
        <begin position="23"/>
        <end position="66"/>
    </location>
</feature>
<gene>
    <name evidence="2" type="ORF">POL68_33975</name>
</gene>
<feature type="signal peptide" evidence="1">
    <location>
        <begin position="1"/>
        <end position="22"/>
    </location>
</feature>
<comment type="caution">
    <text evidence="2">The sequence shown here is derived from an EMBL/GenBank/DDBJ whole genome shotgun (WGS) entry which is preliminary data.</text>
</comment>
<name>A0ABT5DL94_9BACT</name>
<reference evidence="2 3" key="1">
    <citation type="submission" date="2022-11" db="EMBL/GenBank/DDBJ databases">
        <title>Minimal conservation of predation-associated metabolite biosynthetic gene clusters underscores biosynthetic potential of Myxococcota including descriptions for ten novel species: Archangium lansinium sp. nov., Myxococcus landrumus sp. nov., Nannocystis bai.</title>
        <authorList>
            <person name="Ahearne A."/>
            <person name="Stevens C."/>
            <person name="Dowd S."/>
        </authorList>
    </citation>
    <scope>NUCLEOTIDE SEQUENCE [LARGE SCALE GENOMIC DNA]</scope>
    <source>
        <strain evidence="2 3">NCWAL01</strain>
    </source>
</reference>
<proteinExistence type="predicted"/>
<dbReference type="Proteomes" id="UP001221838">
    <property type="component" value="Unassembled WGS sequence"/>
</dbReference>
<evidence type="ECO:0008006" key="4">
    <source>
        <dbReference type="Google" id="ProtNLM"/>
    </source>
</evidence>